<evidence type="ECO:0000313" key="2">
    <source>
        <dbReference type="RefSeq" id="XP_029645381.1"/>
    </source>
</evidence>
<sequence>MLGIGGIKRKQGSGVNIKQDNAFLKSLKAKISEDPTTLMRKLSMDMKVDPKNIRNAVHTDLHLESYVRTMRHLLTHAMKSKRHERTKNVWRYMKHNQQTVKIFSDENIFTVDAILKRRNDRYIVFSAINLEYIKDGVI</sequence>
<gene>
    <name evidence="2" type="primary">LOC115219328</name>
</gene>
<evidence type="ECO:0000313" key="1">
    <source>
        <dbReference type="Proteomes" id="UP000515154"/>
    </source>
</evidence>
<name>A0A6P7T6E2_9MOLL</name>
<accession>A0A6P7T6E2</accession>
<proteinExistence type="predicted"/>
<dbReference type="RefSeq" id="XP_029645381.1">
    <property type="nucleotide sequence ID" value="XM_029789521.1"/>
</dbReference>
<reference evidence="2" key="1">
    <citation type="submission" date="2025-08" db="UniProtKB">
        <authorList>
            <consortium name="RefSeq"/>
        </authorList>
    </citation>
    <scope>IDENTIFICATION</scope>
</reference>
<dbReference type="KEGG" id="osn:115219328"/>
<protein>
    <submittedName>
        <fullName evidence="2">Uncharacterized protein LOC115219328</fullName>
    </submittedName>
</protein>
<organism evidence="1 2">
    <name type="scientific">Octopus sinensis</name>
    <name type="common">East Asian common octopus</name>
    <dbReference type="NCBI Taxonomy" id="2607531"/>
    <lineage>
        <taxon>Eukaryota</taxon>
        <taxon>Metazoa</taxon>
        <taxon>Spiralia</taxon>
        <taxon>Lophotrochozoa</taxon>
        <taxon>Mollusca</taxon>
        <taxon>Cephalopoda</taxon>
        <taxon>Coleoidea</taxon>
        <taxon>Octopodiformes</taxon>
        <taxon>Octopoda</taxon>
        <taxon>Incirrata</taxon>
        <taxon>Octopodidae</taxon>
        <taxon>Octopus</taxon>
    </lineage>
</organism>
<dbReference type="AlphaFoldDB" id="A0A6P7T6E2"/>
<dbReference type="Proteomes" id="UP000515154">
    <property type="component" value="Linkage group LG1"/>
</dbReference>
<keyword evidence="1" id="KW-1185">Reference proteome</keyword>